<organism evidence="6 7">
    <name type="scientific">Callosobruchus maculatus</name>
    <name type="common">Southern cowpea weevil</name>
    <name type="synonym">Pulse bruchid</name>
    <dbReference type="NCBI Taxonomy" id="64391"/>
    <lineage>
        <taxon>Eukaryota</taxon>
        <taxon>Metazoa</taxon>
        <taxon>Ecdysozoa</taxon>
        <taxon>Arthropoda</taxon>
        <taxon>Hexapoda</taxon>
        <taxon>Insecta</taxon>
        <taxon>Pterygota</taxon>
        <taxon>Neoptera</taxon>
        <taxon>Endopterygota</taxon>
        <taxon>Coleoptera</taxon>
        <taxon>Polyphaga</taxon>
        <taxon>Cucujiformia</taxon>
        <taxon>Chrysomeloidea</taxon>
        <taxon>Chrysomelidae</taxon>
        <taxon>Bruchinae</taxon>
        <taxon>Bruchini</taxon>
        <taxon>Callosobruchus</taxon>
    </lineage>
</organism>
<keyword evidence="3" id="KW-0720">Serine protease</keyword>
<dbReference type="OrthoDB" id="5597713at2759"/>
<feature type="signal peptide" evidence="4">
    <location>
        <begin position="1"/>
        <end position="20"/>
    </location>
</feature>
<dbReference type="PANTHER" id="PTHR24257:SF15">
    <property type="entry name" value="MYELOBLASTIN"/>
    <property type="match status" value="1"/>
</dbReference>
<evidence type="ECO:0000256" key="1">
    <source>
        <dbReference type="ARBA" id="ARBA00022670"/>
    </source>
</evidence>
<protein>
    <recommendedName>
        <fullName evidence="5">Peptidase S1 domain-containing protein</fullName>
    </recommendedName>
</protein>
<dbReference type="PANTHER" id="PTHR24257">
    <property type="entry name" value="CHYMOTRYPSIN-LIKE ELASTASE FAMILY MEMBER"/>
    <property type="match status" value="1"/>
</dbReference>
<feature type="chain" id="PRO_5024819826" description="Peptidase S1 domain-containing protein" evidence="4">
    <location>
        <begin position="21"/>
        <end position="140"/>
    </location>
</feature>
<evidence type="ECO:0000313" key="7">
    <source>
        <dbReference type="Proteomes" id="UP000410492"/>
    </source>
</evidence>
<dbReference type="GO" id="GO:0004252">
    <property type="term" value="F:serine-type endopeptidase activity"/>
    <property type="evidence" value="ECO:0007669"/>
    <property type="project" value="InterPro"/>
</dbReference>
<keyword evidence="4" id="KW-0732">Signal</keyword>
<dbReference type="PROSITE" id="PS51257">
    <property type="entry name" value="PROKAR_LIPOPROTEIN"/>
    <property type="match status" value="1"/>
</dbReference>
<dbReference type="Gene3D" id="2.40.10.10">
    <property type="entry name" value="Trypsin-like serine proteases"/>
    <property type="match status" value="1"/>
</dbReference>
<dbReference type="FunFam" id="2.40.10.10:FF:000372">
    <property type="entry name" value="Myeloblastin"/>
    <property type="match status" value="1"/>
</dbReference>
<evidence type="ECO:0000256" key="3">
    <source>
        <dbReference type="ARBA" id="ARBA00022825"/>
    </source>
</evidence>
<keyword evidence="2" id="KW-0378">Hydrolase</keyword>
<evidence type="ECO:0000256" key="4">
    <source>
        <dbReference type="SAM" id="SignalP"/>
    </source>
</evidence>
<dbReference type="GO" id="GO:0005615">
    <property type="term" value="C:extracellular space"/>
    <property type="evidence" value="ECO:0007669"/>
    <property type="project" value="TreeGrafter"/>
</dbReference>
<dbReference type="PROSITE" id="PS50240">
    <property type="entry name" value="TRYPSIN_DOM"/>
    <property type="match status" value="1"/>
</dbReference>
<keyword evidence="1" id="KW-0645">Protease</keyword>
<keyword evidence="7" id="KW-1185">Reference proteome</keyword>
<evidence type="ECO:0000313" key="6">
    <source>
        <dbReference type="EMBL" id="VEN54961.1"/>
    </source>
</evidence>
<dbReference type="AlphaFoldDB" id="A0A653D5X5"/>
<dbReference type="EMBL" id="CAACVG010010083">
    <property type="protein sequence ID" value="VEN54961.1"/>
    <property type="molecule type" value="Genomic_DNA"/>
</dbReference>
<gene>
    <name evidence="6" type="ORF">CALMAC_LOCUS14288</name>
</gene>
<dbReference type="InterPro" id="IPR043504">
    <property type="entry name" value="Peptidase_S1_PA_chymotrypsin"/>
</dbReference>
<feature type="domain" description="Peptidase S1" evidence="5">
    <location>
        <begin position="52"/>
        <end position="131"/>
    </location>
</feature>
<reference evidence="6 7" key="1">
    <citation type="submission" date="2019-01" db="EMBL/GenBank/DDBJ databases">
        <authorList>
            <person name="Sayadi A."/>
        </authorList>
    </citation>
    <scope>NUCLEOTIDE SEQUENCE [LARGE SCALE GENOMIC DNA]</scope>
</reference>
<proteinExistence type="predicted"/>
<dbReference type="InterPro" id="IPR001254">
    <property type="entry name" value="Trypsin_dom"/>
</dbReference>
<dbReference type="Pfam" id="PF00089">
    <property type="entry name" value="Trypsin"/>
    <property type="match status" value="1"/>
</dbReference>
<dbReference type="InterPro" id="IPR009003">
    <property type="entry name" value="Peptidase_S1_PA"/>
</dbReference>
<dbReference type="Proteomes" id="UP000410492">
    <property type="component" value="Unassembled WGS sequence"/>
</dbReference>
<dbReference type="InterPro" id="IPR050850">
    <property type="entry name" value="Peptidase_S1_Elastase_sf"/>
</dbReference>
<dbReference type="PROSITE" id="PS00134">
    <property type="entry name" value="TRYPSIN_HIS"/>
    <property type="match status" value="1"/>
</dbReference>
<sequence length="140" mass="15790">MRSNIFVFVISLAGYGCTRSEENQEFYPEPLRGEINLWKQKTIESQEESTRILNGVESSPHSFPYQVYLNVTGQSGEVEWYCGGTLIHPNWVLTAAHCILDGAISVDLLLGAHRIDRSEPTQVHITSEELYPFMVEGEGK</sequence>
<dbReference type="InterPro" id="IPR018114">
    <property type="entry name" value="TRYPSIN_HIS"/>
</dbReference>
<evidence type="ECO:0000259" key="5">
    <source>
        <dbReference type="PROSITE" id="PS50240"/>
    </source>
</evidence>
<dbReference type="SUPFAM" id="SSF50494">
    <property type="entry name" value="Trypsin-like serine proteases"/>
    <property type="match status" value="1"/>
</dbReference>
<name>A0A653D5X5_CALMS</name>
<evidence type="ECO:0000256" key="2">
    <source>
        <dbReference type="ARBA" id="ARBA00022801"/>
    </source>
</evidence>
<accession>A0A653D5X5</accession>
<dbReference type="GO" id="GO:0006508">
    <property type="term" value="P:proteolysis"/>
    <property type="evidence" value="ECO:0007669"/>
    <property type="project" value="UniProtKB-KW"/>
</dbReference>